<dbReference type="PATRIC" id="fig|1079.6.peg.1835"/>
<evidence type="ECO:0000256" key="6">
    <source>
        <dbReference type="ARBA" id="ARBA00023027"/>
    </source>
</evidence>
<dbReference type="SUPFAM" id="SSF55469">
    <property type="entry name" value="FMN-dependent nitroreductase-like"/>
    <property type="match status" value="1"/>
</dbReference>
<evidence type="ECO:0000256" key="5">
    <source>
        <dbReference type="ARBA" id="ARBA00023002"/>
    </source>
</evidence>
<organism evidence="11 12">
    <name type="scientific">Blastochloris viridis</name>
    <name type="common">Rhodopseudomonas viridis</name>
    <dbReference type="NCBI Taxonomy" id="1079"/>
    <lineage>
        <taxon>Bacteria</taxon>
        <taxon>Pseudomonadati</taxon>
        <taxon>Pseudomonadota</taxon>
        <taxon>Alphaproteobacteria</taxon>
        <taxon>Hyphomicrobiales</taxon>
        <taxon>Blastochloridaceae</taxon>
        <taxon>Blastochloris</taxon>
    </lineage>
</organism>
<protein>
    <recommendedName>
        <fullName evidence="7">Putative NAD(P)H nitroreductase</fullName>
        <ecNumber evidence="7">1.-.-.-</ecNumber>
    </recommendedName>
</protein>
<dbReference type="CDD" id="cd02135">
    <property type="entry name" value="YdjA-like"/>
    <property type="match status" value="1"/>
</dbReference>
<keyword evidence="6 7" id="KW-0520">NAD</keyword>
<evidence type="ECO:0000313" key="12">
    <source>
        <dbReference type="Proteomes" id="UP000065734"/>
    </source>
</evidence>
<dbReference type="AlphaFoldDB" id="A0A0H5BJD4"/>
<evidence type="ECO:0000313" key="10">
    <source>
        <dbReference type="EMBL" id="BAS00567.1"/>
    </source>
</evidence>
<feature type="binding site" description="in other chain" evidence="8">
    <location>
        <begin position="136"/>
        <end position="138"/>
    </location>
    <ligand>
        <name>FMN</name>
        <dbReference type="ChEBI" id="CHEBI:58210"/>
        <note>ligand shared between dimeric partners</note>
    </ligand>
</feature>
<proteinExistence type="inferred from homology"/>
<dbReference type="Proteomes" id="UP000065734">
    <property type="component" value="Chromosome I"/>
</dbReference>
<evidence type="ECO:0000256" key="3">
    <source>
        <dbReference type="ARBA" id="ARBA00022643"/>
    </source>
</evidence>
<comment type="similarity">
    <text evidence="1 7">Belongs to the nitroreductase family.</text>
</comment>
<dbReference type="InterPro" id="IPR026021">
    <property type="entry name" value="YdjA-like"/>
</dbReference>
<feature type="domain" description="Nitroreductase" evidence="9">
    <location>
        <begin position="9"/>
        <end position="166"/>
    </location>
</feature>
<evidence type="ECO:0000256" key="2">
    <source>
        <dbReference type="ARBA" id="ARBA00022630"/>
    </source>
</evidence>
<dbReference type="RefSeq" id="WP_055037313.1">
    <property type="nucleotide sequence ID" value="NZ_AP014854.2"/>
</dbReference>
<dbReference type="KEGG" id="bvr:BVIR_1771"/>
<dbReference type="EMBL" id="LN907867">
    <property type="protein sequence ID" value="CUU42208.1"/>
    <property type="molecule type" value="Genomic_DNA"/>
</dbReference>
<dbReference type="InterPro" id="IPR000415">
    <property type="entry name" value="Nitroreductase-like"/>
</dbReference>
<reference evidence="12" key="3">
    <citation type="journal article" date="2016" name="Genome Announc.">
        <title>Revised genome sequence of the purple photosynthetic bacterium Blastochloris viridis.</title>
        <authorList>
            <person name="Liu L.N."/>
            <person name="Faulkner M."/>
            <person name="Liu X."/>
            <person name="Huang F."/>
            <person name="Darby A.C."/>
            <person name="Hall N."/>
        </authorList>
    </citation>
    <scope>NUCLEOTIDE SEQUENCE [LARGE SCALE GENOMIC DNA]</scope>
    <source>
        <strain evidence="12">ATCC 19567 / DSM 133 / F</strain>
    </source>
</reference>
<comment type="cofactor">
    <cofactor evidence="8">
        <name>FMN</name>
        <dbReference type="ChEBI" id="CHEBI:58210"/>
    </cofactor>
    <text evidence="8">Binds 1 FMN per subunit.</text>
</comment>
<gene>
    <name evidence="11" type="primary">ydjA</name>
    <name evidence="10" type="ORF">BV133_2973</name>
    <name evidence="11" type="ORF">BVIRIDIS_12160</name>
</gene>
<name>A0A0H5BJD4_BLAVI</name>
<keyword evidence="2 7" id="KW-0285">Flavoprotein</keyword>
<dbReference type="PIRSF" id="PIRSF000232">
    <property type="entry name" value="YdjA"/>
    <property type="match status" value="1"/>
</dbReference>
<feature type="binding site" evidence="8">
    <location>
        <position position="38"/>
    </location>
    <ligand>
        <name>FMN</name>
        <dbReference type="ChEBI" id="CHEBI:58210"/>
        <note>ligand shared between dimeric partners</note>
    </ligand>
</feature>
<dbReference type="PANTHER" id="PTHR43821">
    <property type="entry name" value="NAD(P)H NITROREDUCTASE YDJA-RELATED"/>
    <property type="match status" value="1"/>
</dbReference>
<reference evidence="10" key="1">
    <citation type="journal article" date="2015" name="Genome Announc.">
        <title>Complete Genome Sequence of the Bacteriochlorophyll b-Producing Photosynthetic Bacterium Blastochloris viridis.</title>
        <authorList>
            <person name="Tsukatani Y."/>
            <person name="Hirose Y."/>
            <person name="Harada J."/>
            <person name="Misawa N."/>
            <person name="Mori K."/>
            <person name="Inoue K."/>
            <person name="Tamiaki H."/>
        </authorList>
    </citation>
    <scope>NUCLEOTIDE SEQUENCE [LARGE SCALE GENOMIC DNA]</scope>
    <source>
        <strain evidence="10">DSM 133</strain>
    </source>
</reference>
<evidence type="ECO:0000256" key="8">
    <source>
        <dbReference type="PIRSR" id="PIRSR000232-1"/>
    </source>
</evidence>
<accession>A0A0H5BJD4</accession>
<dbReference type="Gene3D" id="3.40.109.10">
    <property type="entry name" value="NADH Oxidase"/>
    <property type="match status" value="1"/>
</dbReference>
<dbReference type="InterPro" id="IPR052530">
    <property type="entry name" value="NAD(P)H_nitroreductase"/>
</dbReference>
<dbReference type="GO" id="GO:0016491">
    <property type="term" value="F:oxidoreductase activity"/>
    <property type="evidence" value="ECO:0007669"/>
    <property type="project" value="UniProtKB-UniRule"/>
</dbReference>
<evidence type="ECO:0000256" key="1">
    <source>
        <dbReference type="ARBA" id="ARBA00007118"/>
    </source>
</evidence>
<keyword evidence="3 7" id="KW-0288">FMN</keyword>
<reference evidence="11" key="2">
    <citation type="submission" date="2015-11" db="EMBL/GenBank/DDBJ databases">
        <authorList>
            <person name="Zhang Y."/>
            <person name="Guo Z."/>
        </authorList>
    </citation>
    <scope>NUCLEOTIDE SEQUENCE</scope>
    <source>
        <strain evidence="11">1</strain>
    </source>
</reference>
<evidence type="ECO:0000313" key="11">
    <source>
        <dbReference type="EMBL" id="CUU42208.1"/>
    </source>
</evidence>
<evidence type="ECO:0000259" key="9">
    <source>
        <dbReference type="Pfam" id="PF00881"/>
    </source>
</evidence>
<evidence type="ECO:0000256" key="4">
    <source>
        <dbReference type="ARBA" id="ARBA00022857"/>
    </source>
</evidence>
<evidence type="ECO:0000256" key="7">
    <source>
        <dbReference type="PIRNR" id="PIRNR000232"/>
    </source>
</evidence>
<feature type="binding site" description="in other chain" evidence="8">
    <location>
        <begin position="11"/>
        <end position="13"/>
    </location>
    <ligand>
        <name>FMN</name>
        <dbReference type="ChEBI" id="CHEBI:58210"/>
        <note>ligand shared between dimeric partners</note>
    </ligand>
</feature>
<dbReference type="STRING" id="1079.BVIR_1771"/>
<dbReference type="EMBL" id="AP014854">
    <property type="protein sequence ID" value="BAS00567.1"/>
    <property type="molecule type" value="Genomic_DNA"/>
</dbReference>
<feature type="binding site" evidence="8">
    <location>
        <position position="42"/>
    </location>
    <ligand>
        <name>FMN</name>
        <dbReference type="ChEBI" id="CHEBI:58210"/>
        <note>ligand shared between dimeric partners</note>
    </ligand>
</feature>
<sequence length="189" mass="20644">MTDLLRHLETRRSIRATAFTAPGPSPADLDRMLTLAVRTPDHGKLAPWRFIVFEGEARQRAGAVVAAIRHAETPDMTDEQLEIERGRFTRAPVVVAVVSTAAPHPKVPQFEQLMSAAAVTMNLIHAAFALGFKATWLTEWLAYDRRCLDAFGVKADETVVGFVLIGSAPAAEERQRPAIAGLVTRFGGE</sequence>
<dbReference type="OrthoDB" id="9804207at2"/>
<dbReference type="Pfam" id="PF00881">
    <property type="entry name" value="Nitroreductase"/>
    <property type="match status" value="1"/>
</dbReference>
<dbReference type="InterPro" id="IPR029479">
    <property type="entry name" value="Nitroreductase"/>
</dbReference>
<dbReference type="PANTHER" id="PTHR43821:SF1">
    <property type="entry name" value="NAD(P)H NITROREDUCTASE YDJA-RELATED"/>
    <property type="match status" value="1"/>
</dbReference>
<keyword evidence="5 7" id="KW-0560">Oxidoreductase</keyword>
<dbReference type="EC" id="1.-.-.-" evidence="7"/>
<keyword evidence="12" id="KW-1185">Reference proteome</keyword>
<keyword evidence="4 7" id="KW-0521">NADP</keyword>